<keyword evidence="2" id="KW-0722">Serine protease inhibitor</keyword>
<evidence type="ECO:0000313" key="4">
    <source>
        <dbReference type="EMBL" id="CAD7228745.1"/>
    </source>
</evidence>
<dbReference type="OrthoDB" id="10029953at2759"/>
<dbReference type="PANTHER" id="PTHR10913:SF45">
    <property type="entry name" value="FOLLISTATIN, ISOFORM A-RELATED"/>
    <property type="match status" value="1"/>
</dbReference>
<gene>
    <name evidence="4" type="ORF">CTOB1V02_LOCUS6623</name>
</gene>
<reference evidence="4" key="1">
    <citation type="submission" date="2020-11" db="EMBL/GenBank/DDBJ databases">
        <authorList>
            <person name="Tran Van P."/>
        </authorList>
    </citation>
    <scope>NUCLEOTIDE SEQUENCE</scope>
</reference>
<dbReference type="SMART" id="SM00280">
    <property type="entry name" value="KAZAL"/>
    <property type="match status" value="2"/>
</dbReference>
<proteinExistence type="predicted"/>
<sequence>MWSFVVFRFQLFAVALFLCPSLQRAQIEPVECSELSLCPAIYRPVCGSDGKTYPNECLLQARTCYDPNLTLVKEGPCDRKMRDPDECPRFCPQIFMPVCGSDGRTYPNECSLNVAACRHPGITLAKRGRCEDGD</sequence>
<dbReference type="AlphaFoldDB" id="A0A7R8WBV4"/>
<keyword evidence="3" id="KW-1015">Disulfide bond</keyword>
<dbReference type="SUPFAM" id="SSF100895">
    <property type="entry name" value="Kazal-type serine protease inhibitors"/>
    <property type="match status" value="2"/>
</dbReference>
<dbReference type="PROSITE" id="PS51465">
    <property type="entry name" value="KAZAL_2"/>
    <property type="match status" value="2"/>
</dbReference>
<dbReference type="Pfam" id="PF07648">
    <property type="entry name" value="Kazal_2"/>
    <property type="match status" value="1"/>
</dbReference>
<keyword evidence="1" id="KW-0646">Protease inhibitor</keyword>
<evidence type="ECO:0000256" key="2">
    <source>
        <dbReference type="ARBA" id="ARBA00022900"/>
    </source>
</evidence>
<dbReference type="InterPro" id="IPR002350">
    <property type="entry name" value="Kazal_dom"/>
</dbReference>
<dbReference type="CDD" id="cd00104">
    <property type="entry name" value="KAZAL_FS"/>
    <property type="match status" value="2"/>
</dbReference>
<evidence type="ECO:0000256" key="3">
    <source>
        <dbReference type="ARBA" id="ARBA00023157"/>
    </source>
</evidence>
<organism evidence="4">
    <name type="scientific">Cyprideis torosa</name>
    <dbReference type="NCBI Taxonomy" id="163714"/>
    <lineage>
        <taxon>Eukaryota</taxon>
        <taxon>Metazoa</taxon>
        <taxon>Ecdysozoa</taxon>
        <taxon>Arthropoda</taxon>
        <taxon>Crustacea</taxon>
        <taxon>Oligostraca</taxon>
        <taxon>Ostracoda</taxon>
        <taxon>Podocopa</taxon>
        <taxon>Podocopida</taxon>
        <taxon>Cytherocopina</taxon>
        <taxon>Cytheroidea</taxon>
        <taxon>Cytherideidae</taxon>
        <taxon>Cyprideis</taxon>
    </lineage>
</organism>
<dbReference type="EMBL" id="OB661679">
    <property type="protein sequence ID" value="CAD7228745.1"/>
    <property type="molecule type" value="Genomic_DNA"/>
</dbReference>
<dbReference type="Pfam" id="PF00050">
    <property type="entry name" value="Kazal_1"/>
    <property type="match status" value="1"/>
</dbReference>
<dbReference type="GO" id="GO:0005576">
    <property type="term" value="C:extracellular region"/>
    <property type="evidence" value="ECO:0007669"/>
    <property type="project" value="TreeGrafter"/>
</dbReference>
<dbReference type="GO" id="GO:0030154">
    <property type="term" value="P:cell differentiation"/>
    <property type="evidence" value="ECO:0007669"/>
    <property type="project" value="TreeGrafter"/>
</dbReference>
<evidence type="ECO:0000256" key="1">
    <source>
        <dbReference type="ARBA" id="ARBA00022690"/>
    </source>
</evidence>
<dbReference type="PANTHER" id="PTHR10913">
    <property type="entry name" value="FOLLISTATIN-RELATED"/>
    <property type="match status" value="1"/>
</dbReference>
<protein>
    <submittedName>
        <fullName evidence="4">Uncharacterized protein</fullName>
    </submittedName>
</protein>
<name>A0A7R8WBV4_9CRUS</name>
<dbReference type="Gene3D" id="3.30.60.30">
    <property type="match status" value="2"/>
</dbReference>
<dbReference type="InterPro" id="IPR050653">
    <property type="entry name" value="Prot_Inhib_GrowthFact_Antg"/>
</dbReference>
<dbReference type="InterPro" id="IPR036058">
    <property type="entry name" value="Kazal_dom_sf"/>
</dbReference>
<accession>A0A7R8WBV4</accession>